<dbReference type="Proteomes" id="UP000001823">
    <property type="component" value="Chromosome"/>
</dbReference>
<protein>
    <submittedName>
        <fullName evidence="1">Uncharacterized protein</fullName>
    </submittedName>
</protein>
<reference evidence="1 2" key="1">
    <citation type="journal article" date="2006" name="Genome Res.">
        <title>Skewed genomic variability in strains of the toxigenic bacterial pathogen, Clostridium perfringens.</title>
        <authorList>
            <person name="Myers G.S."/>
            <person name="Rasko D.A."/>
            <person name="Cheung J.K."/>
            <person name="Ravel J."/>
            <person name="Seshadri R."/>
            <person name="Deboy R.T."/>
            <person name="Ren Q."/>
            <person name="Varga J."/>
            <person name="Awad M.M."/>
            <person name="Brinkac L.M."/>
            <person name="Daugherty S.C."/>
            <person name="Haft D.H."/>
            <person name="Dodson R.J."/>
            <person name="Madupu R."/>
            <person name="Nelson W.C."/>
            <person name="Rosovitz M.J."/>
            <person name="Sullivan S.A."/>
            <person name="Khouri H."/>
            <person name="Dimitrov G.I."/>
            <person name="Watkins K.L."/>
            <person name="Mulligan S."/>
            <person name="Benton J."/>
            <person name="Radune D."/>
            <person name="Fisher D.J."/>
            <person name="Atkins H.S."/>
            <person name="Hiscox T."/>
            <person name="Jost B.H."/>
            <person name="Billington S.J."/>
            <person name="Songer J.G."/>
            <person name="McClane B.A."/>
            <person name="Titball R.W."/>
            <person name="Rood J.I."/>
            <person name="Melville S.B."/>
            <person name="Paulsen I.T."/>
        </authorList>
    </citation>
    <scope>NUCLEOTIDE SEQUENCE [LARGE SCALE GENOMIC DNA]</scope>
    <source>
        <strain evidence="2">ATCC 13124 / DSM 756 / JCM 1290 / NCIMB 6125 / NCTC 8237 / S 107 / Type A</strain>
    </source>
</reference>
<organism evidence="1 2">
    <name type="scientific">Clostridium perfringens (strain ATCC 13124 / DSM 756 / JCM 1290 / NCIMB 6125 / NCTC 8237 / Type A)</name>
    <dbReference type="NCBI Taxonomy" id="195103"/>
    <lineage>
        <taxon>Bacteria</taxon>
        <taxon>Bacillati</taxon>
        <taxon>Bacillota</taxon>
        <taxon>Clostridia</taxon>
        <taxon>Eubacteriales</taxon>
        <taxon>Clostridiaceae</taxon>
        <taxon>Clostridium</taxon>
    </lineage>
</organism>
<gene>
    <name evidence="1" type="ordered locus">CPF_1355</name>
</gene>
<dbReference type="EMBL" id="CP000246">
    <property type="protein sequence ID" value="ABG82682.1"/>
    <property type="molecule type" value="Genomic_DNA"/>
</dbReference>
<evidence type="ECO:0000313" key="1">
    <source>
        <dbReference type="EMBL" id="ABG82682.1"/>
    </source>
</evidence>
<dbReference type="PaxDb" id="195103-CPF_1355"/>
<dbReference type="HOGENOM" id="CLU_2166605_0_0_9"/>
<dbReference type="AlphaFoldDB" id="A0A0H2YP38"/>
<accession>A0A0H2YP38</accession>
<name>A0A0H2YP38_CLOP1</name>
<sequence>MGLFSKNKERKGYTSIDSYLKENNLDNDIKSVTNVNIFFMDGEEEDFYLEDHMLLKFKNFIENPEKDFLILKYYSSLYSDGFSLEEITLMRHGICRFRIDSEKENILVSDS</sequence>
<dbReference type="KEGG" id="cpf:CPF_1355"/>
<keyword evidence="2" id="KW-1185">Reference proteome</keyword>
<dbReference type="RefSeq" id="WP_003469972.1">
    <property type="nucleotide sequence ID" value="NC_008261.1"/>
</dbReference>
<proteinExistence type="predicted"/>
<evidence type="ECO:0000313" key="2">
    <source>
        <dbReference type="Proteomes" id="UP000001823"/>
    </source>
</evidence>